<dbReference type="Pfam" id="PF08031">
    <property type="entry name" value="BBE"/>
    <property type="match status" value="1"/>
</dbReference>
<dbReference type="PANTHER" id="PTHR42973">
    <property type="entry name" value="BINDING OXIDOREDUCTASE, PUTATIVE (AFU_ORTHOLOGUE AFUA_1G17690)-RELATED"/>
    <property type="match status" value="1"/>
</dbReference>
<keyword evidence="3" id="KW-0285">Flavoprotein</keyword>
<sequence>MSTYVAPEKNNYPGLDRGFNQRFKLDNDLSQSQGEGVYLVSDADDIVKTLQNLHELSAQSGEIKVISGGHCYENFTFQSATDTHSGSKTRFVIDLSNMRGISEEEKAGKKYIVVEPGASNWLIQQTLHAKYGAALPGGSCYSVCAGGHIAGGGYGLLSRLHGLVVDYLAGVEMVIPDTTEGKYKIRAFTPGNDEDRLNWASRGGGSGHFGIITKYYFEKLSVPAAPEHALFISFPVPWAQFSTDSPKTDAANFAAFLQSYYTACAQLPEQAFTLGKFTFRQNSSDFMAISMQVVYGDHSGHDSAILGGQDVPALTRDEAIKAIDDFIACMENWIPTAKTKKYSRQPYYLPGHPVSAAVQLNQLYDLPWIDMTQMLNGSGENQCGKYKSSCMVENFIQPEGEEIFYFLTGTQQGNEVPDTVDKAQTLIQIDSYGKQINAMDNMEQSRTAVAARNSVLKLQYQTYWKNYENRDEEQRKAVEKAIVTWFNEGYNRIHYKGTNNASGFPVWGDKYQGCYFNYPDRQLGVNPGYISDPGEQYGDFLLLYFGEHVRKELLAIKTSIDPMNKFAFSQSVLNPGLDPDGDRTA</sequence>
<evidence type="ECO:0000259" key="6">
    <source>
        <dbReference type="PROSITE" id="PS51387"/>
    </source>
</evidence>
<evidence type="ECO:0000256" key="4">
    <source>
        <dbReference type="ARBA" id="ARBA00022827"/>
    </source>
</evidence>
<dbReference type="Proteomes" id="UP000464053">
    <property type="component" value="Chromosome"/>
</dbReference>
<evidence type="ECO:0000313" key="7">
    <source>
        <dbReference type="EMBL" id="QHM73871.1"/>
    </source>
</evidence>
<dbReference type="InterPro" id="IPR006094">
    <property type="entry name" value="Oxid_FAD_bind_N"/>
</dbReference>
<keyword evidence="8" id="KW-1185">Reference proteome</keyword>
<evidence type="ECO:0000313" key="8">
    <source>
        <dbReference type="Proteomes" id="UP000464053"/>
    </source>
</evidence>
<protein>
    <submittedName>
        <fullName evidence="7">Aclacinomycin-N/aclacinomycin-A oxidase</fullName>
        <ecNumber evidence="7">1.1.3.45</ecNumber>
    </submittedName>
</protein>
<gene>
    <name evidence="7" type="primary">aknOx</name>
    <name evidence="7" type="ORF">C7M51_04229</name>
</gene>
<name>A0A6P1Q5Z9_9GAMM</name>
<dbReference type="InterPro" id="IPR016166">
    <property type="entry name" value="FAD-bd_PCMH"/>
</dbReference>
<dbReference type="InterPro" id="IPR036318">
    <property type="entry name" value="FAD-bd_PCMH-like_sf"/>
</dbReference>
<dbReference type="AlphaFoldDB" id="A0A6P1Q5Z9"/>
<evidence type="ECO:0000256" key="3">
    <source>
        <dbReference type="ARBA" id="ARBA00022630"/>
    </source>
</evidence>
<proteinExistence type="inferred from homology"/>
<comment type="similarity">
    <text evidence="2">Belongs to the oxygen-dependent FAD-linked oxidoreductase family.</text>
</comment>
<dbReference type="InterPro" id="IPR012951">
    <property type="entry name" value="BBE"/>
</dbReference>
<dbReference type="Pfam" id="PF01565">
    <property type="entry name" value="FAD_binding_4"/>
    <property type="match status" value="1"/>
</dbReference>
<dbReference type="OrthoDB" id="9775082at2"/>
<dbReference type="Gene3D" id="3.40.462.20">
    <property type="match status" value="1"/>
</dbReference>
<keyword evidence="5 7" id="KW-0560">Oxidoreductase</keyword>
<organism evidence="7 8">
    <name type="scientific">Mixta intestinalis</name>
    <dbReference type="NCBI Taxonomy" id="1615494"/>
    <lineage>
        <taxon>Bacteria</taxon>
        <taxon>Pseudomonadati</taxon>
        <taxon>Pseudomonadota</taxon>
        <taxon>Gammaproteobacteria</taxon>
        <taxon>Enterobacterales</taxon>
        <taxon>Erwiniaceae</taxon>
        <taxon>Mixta</taxon>
    </lineage>
</organism>
<dbReference type="KEGG" id="mint:C7M51_04229"/>
<dbReference type="InterPro" id="IPR050416">
    <property type="entry name" value="FAD-linked_Oxidoreductase"/>
</dbReference>
<dbReference type="PANTHER" id="PTHR42973:SF39">
    <property type="entry name" value="FAD-BINDING PCMH-TYPE DOMAIN-CONTAINING PROTEIN"/>
    <property type="match status" value="1"/>
</dbReference>
<dbReference type="EMBL" id="CP028271">
    <property type="protein sequence ID" value="QHM73871.1"/>
    <property type="molecule type" value="Genomic_DNA"/>
</dbReference>
<dbReference type="GO" id="GO:0016491">
    <property type="term" value="F:oxidoreductase activity"/>
    <property type="evidence" value="ECO:0007669"/>
    <property type="project" value="UniProtKB-KW"/>
</dbReference>
<dbReference type="PROSITE" id="PS51387">
    <property type="entry name" value="FAD_PCMH"/>
    <property type="match status" value="1"/>
</dbReference>
<dbReference type="SUPFAM" id="SSF56176">
    <property type="entry name" value="FAD-binding/transporter-associated domain-like"/>
    <property type="match status" value="1"/>
</dbReference>
<accession>A0A6P1Q5Z9</accession>
<keyword evidence="4" id="KW-0274">FAD</keyword>
<dbReference type="EC" id="1.1.3.45" evidence="7"/>
<feature type="domain" description="FAD-binding PCMH-type" evidence="6">
    <location>
        <begin position="30"/>
        <end position="222"/>
    </location>
</feature>
<dbReference type="RefSeq" id="WP_160623429.1">
    <property type="nucleotide sequence ID" value="NZ_CP028271.1"/>
</dbReference>
<evidence type="ECO:0000256" key="2">
    <source>
        <dbReference type="ARBA" id="ARBA00005466"/>
    </source>
</evidence>
<reference evidence="7 8" key="1">
    <citation type="submission" date="2018-03" db="EMBL/GenBank/DDBJ databases">
        <title>Pantoea intestinalis SRCM103226 isolated form the mealworm.</title>
        <authorList>
            <person name="Jeong D.-Y."/>
            <person name="Kim J.W."/>
        </authorList>
    </citation>
    <scope>NUCLEOTIDE SEQUENCE [LARGE SCALE GENOMIC DNA]</scope>
    <source>
        <strain evidence="7 8">SRCM103226</strain>
    </source>
</reference>
<dbReference type="InterPro" id="IPR016169">
    <property type="entry name" value="FAD-bd_PCMH_sub2"/>
</dbReference>
<evidence type="ECO:0000256" key="1">
    <source>
        <dbReference type="ARBA" id="ARBA00001974"/>
    </source>
</evidence>
<evidence type="ECO:0000256" key="5">
    <source>
        <dbReference type="ARBA" id="ARBA00023002"/>
    </source>
</evidence>
<comment type="cofactor">
    <cofactor evidence="1">
        <name>FAD</name>
        <dbReference type="ChEBI" id="CHEBI:57692"/>
    </cofactor>
</comment>
<dbReference type="Gene3D" id="3.30.465.10">
    <property type="match status" value="1"/>
</dbReference>
<dbReference type="GO" id="GO:0071949">
    <property type="term" value="F:FAD binding"/>
    <property type="evidence" value="ECO:0007669"/>
    <property type="project" value="InterPro"/>
</dbReference>